<sequence length="140" mass="14381">MFGYGKMSACAVASMSALAEKHPGGESLSSQQIADSRNLTKPLVAKVLTVLSQAGFVTGTRGPGGGYRLARDPAEITVLEVVALFEGHKETSACPFGPGWCGVGDPCPLHHILADISENAAATLRGVSFAAFVGHGKGEL</sequence>
<comment type="caution">
    <text evidence="1">The sequence shown here is derived from an EMBL/GenBank/DDBJ whole genome shotgun (WGS) entry which is preliminary data.</text>
</comment>
<dbReference type="Pfam" id="PF02082">
    <property type="entry name" value="Rrf2"/>
    <property type="match status" value="1"/>
</dbReference>
<dbReference type="SUPFAM" id="SSF46785">
    <property type="entry name" value="Winged helix' DNA-binding domain"/>
    <property type="match status" value="1"/>
</dbReference>
<dbReference type="PANTHER" id="PTHR33221:SF13">
    <property type="entry name" value="TRANSCRIPTIONAL REGULATOR-RELATED"/>
    <property type="match status" value="1"/>
</dbReference>
<keyword evidence="2" id="KW-1185">Reference proteome</keyword>
<evidence type="ECO:0000313" key="1">
    <source>
        <dbReference type="EMBL" id="GAA5482571.1"/>
    </source>
</evidence>
<proteinExistence type="predicted"/>
<dbReference type="InterPro" id="IPR036390">
    <property type="entry name" value="WH_DNA-bd_sf"/>
</dbReference>
<dbReference type="PROSITE" id="PS51197">
    <property type="entry name" value="HTH_RRF2_2"/>
    <property type="match status" value="1"/>
</dbReference>
<dbReference type="EMBL" id="BAABRI010000008">
    <property type="protein sequence ID" value="GAA5482571.1"/>
    <property type="molecule type" value="Genomic_DNA"/>
</dbReference>
<gene>
    <name evidence="1" type="primary">iscR</name>
    <name evidence="1" type="ORF">Hsar01_01794</name>
</gene>
<organism evidence="1 2">
    <name type="scientific">Haloferula sargassicola</name>
    <dbReference type="NCBI Taxonomy" id="490096"/>
    <lineage>
        <taxon>Bacteria</taxon>
        <taxon>Pseudomonadati</taxon>
        <taxon>Verrucomicrobiota</taxon>
        <taxon>Verrucomicrobiia</taxon>
        <taxon>Verrucomicrobiales</taxon>
        <taxon>Verrucomicrobiaceae</taxon>
        <taxon>Haloferula</taxon>
    </lineage>
</organism>
<dbReference type="Proteomes" id="UP001476282">
    <property type="component" value="Unassembled WGS sequence"/>
</dbReference>
<protein>
    <submittedName>
        <fullName evidence="1">HTH-type transcriptional regulator IscR</fullName>
    </submittedName>
</protein>
<accession>A0ABP9UPG2</accession>
<dbReference type="PANTHER" id="PTHR33221">
    <property type="entry name" value="WINGED HELIX-TURN-HELIX TRANSCRIPTIONAL REGULATOR, RRF2 FAMILY"/>
    <property type="match status" value="1"/>
</dbReference>
<evidence type="ECO:0000313" key="2">
    <source>
        <dbReference type="Proteomes" id="UP001476282"/>
    </source>
</evidence>
<dbReference type="InterPro" id="IPR000944">
    <property type="entry name" value="Tscrpt_reg_Rrf2"/>
</dbReference>
<name>A0ABP9UPG2_9BACT</name>
<reference evidence="1 2" key="1">
    <citation type="submission" date="2024-02" db="EMBL/GenBank/DDBJ databases">
        <title>Haloferula sargassicola NBRC 104335.</title>
        <authorList>
            <person name="Ichikawa N."/>
            <person name="Katano-Makiyama Y."/>
            <person name="Hidaka K."/>
        </authorList>
    </citation>
    <scope>NUCLEOTIDE SEQUENCE [LARGE SCALE GENOMIC DNA]</scope>
    <source>
        <strain evidence="1 2">NBRC 104335</strain>
    </source>
</reference>
<dbReference type="Gene3D" id="1.10.10.10">
    <property type="entry name" value="Winged helix-like DNA-binding domain superfamily/Winged helix DNA-binding domain"/>
    <property type="match status" value="1"/>
</dbReference>
<dbReference type="InterPro" id="IPR036388">
    <property type="entry name" value="WH-like_DNA-bd_sf"/>
</dbReference>
<dbReference type="NCBIfam" id="TIGR00738">
    <property type="entry name" value="rrf2_super"/>
    <property type="match status" value="1"/>
</dbReference>